<dbReference type="OrthoDB" id="196858at2759"/>
<feature type="transmembrane region" description="Helical" evidence="2">
    <location>
        <begin position="659"/>
        <end position="681"/>
    </location>
</feature>
<keyword evidence="2" id="KW-0472">Membrane</keyword>
<dbReference type="RefSeq" id="XP_009496981.1">
    <property type="nucleotide sequence ID" value="XM_009498706.1"/>
</dbReference>
<reference evidence="3" key="1">
    <citation type="submission" date="2013-04" db="EMBL/GenBank/DDBJ databases">
        <title>The Genome Sequence of Fonticula alba ATCC 38817.</title>
        <authorList>
            <consortium name="The Broad Institute Genomics Platform"/>
            <person name="Russ C."/>
            <person name="Cuomo C."/>
            <person name="Burger G."/>
            <person name="Gray M.W."/>
            <person name="Holland P.W.H."/>
            <person name="King N."/>
            <person name="Lang F.B.F."/>
            <person name="Roger A.J."/>
            <person name="Ruiz-Trillo I."/>
            <person name="Brown M."/>
            <person name="Walker B."/>
            <person name="Young S."/>
            <person name="Zeng Q."/>
            <person name="Gargeya S."/>
            <person name="Fitzgerald M."/>
            <person name="Haas B."/>
            <person name="Abouelleil A."/>
            <person name="Allen A.W."/>
            <person name="Alvarado L."/>
            <person name="Arachchi H.M."/>
            <person name="Berlin A.M."/>
            <person name="Chapman S.B."/>
            <person name="Gainer-Dewar J."/>
            <person name="Goldberg J."/>
            <person name="Griggs A."/>
            <person name="Gujja S."/>
            <person name="Hansen M."/>
            <person name="Howarth C."/>
            <person name="Imamovic A."/>
            <person name="Ireland A."/>
            <person name="Larimer J."/>
            <person name="McCowan C."/>
            <person name="Murphy C."/>
            <person name="Pearson M."/>
            <person name="Poon T.W."/>
            <person name="Priest M."/>
            <person name="Roberts A."/>
            <person name="Saif S."/>
            <person name="Shea T."/>
            <person name="Sisk P."/>
            <person name="Sykes S."/>
            <person name="Wortman J."/>
            <person name="Nusbaum C."/>
            <person name="Birren B."/>
        </authorList>
    </citation>
    <scope>NUCLEOTIDE SEQUENCE [LARGE SCALE GENOMIC DNA]</scope>
    <source>
        <strain evidence="3">ATCC 38817</strain>
    </source>
</reference>
<keyword evidence="2" id="KW-0812">Transmembrane</keyword>
<evidence type="ECO:0000313" key="4">
    <source>
        <dbReference type="Proteomes" id="UP000030693"/>
    </source>
</evidence>
<organism evidence="3">
    <name type="scientific">Fonticula alba</name>
    <name type="common">Slime mold</name>
    <dbReference type="NCBI Taxonomy" id="691883"/>
    <lineage>
        <taxon>Eukaryota</taxon>
        <taxon>Rotosphaerida</taxon>
        <taxon>Fonticulaceae</taxon>
        <taxon>Fonticula</taxon>
    </lineage>
</organism>
<proteinExistence type="predicted"/>
<evidence type="ECO:0000256" key="1">
    <source>
        <dbReference type="SAM" id="MobiDB-lite"/>
    </source>
</evidence>
<feature type="region of interest" description="Disordered" evidence="1">
    <location>
        <begin position="365"/>
        <end position="413"/>
    </location>
</feature>
<dbReference type="EMBL" id="KB932208">
    <property type="protein sequence ID" value="KCV68549.1"/>
    <property type="molecule type" value="Genomic_DNA"/>
</dbReference>
<protein>
    <submittedName>
        <fullName evidence="3">Uncharacterized protein</fullName>
    </submittedName>
</protein>
<feature type="region of interest" description="Disordered" evidence="1">
    <location>
        <begin position="447"/>
        <end position="466"/>
    </location>
</feature>
<dbReference type="GeneID" id="20529566"/>
<keyword evidence="2" id="KW-1133">Transmembrane helix</keyword>
<sequence length="702" mass="73197">MPPPMCSYLSRVDPSGSIPLSVLRSVSTDTPLCAGTVRDWVQNNLPPPLFIRPGGLISDETYSSKRQPGFSTFEYSALWQTTRGETHILRAPVPSMGPSAGAAQPNDYFFLSRVATRANFLVSSRGMATVTGLFVAPGGDGLLLVACSLDDLDRHLPPMKKQVKARAGPVSWWARQDKDGRILLTAYLSLSFSHCLGFSLAGRPTWRDDAHPCVDPALVVWPPACRPKDFSLPGAYYHCTLDVTEADSAGVFSSRISLLRGHFALLRVSRKRFPRGVRVRVWPTLAAADAPTLRCFQFRDSGLIALGSAESGPGTLSAMLDVHVEVRHATGSPAPGDIHGIGFVLGDASAAVALNLEKVLDNTGQLVPRPESKSPAKEKPTLPVATTATTNARRPISPASPISPARASREPADPALDPARAIAELRQIIAQHEKVLHHLAAATLSLGPGAEDPTFEPPNPADGRSPLDQLYETLKARQHSREATFLARHQGSGAELLGATPATVEPPEGLLQRALSAVPLGGLREWLGGRLAPRHPPSGGSAIFLCGECGSTQGGPIGGPGSGAGPGDTTSAGGLLGTFSSSLWLPGFGKHYPTRRRPGTAGPAIQGGPVPGNCPHCGCPIAVGPNGAAGPQPSASLSTHRLFGLGATGSLEEEDLAPLPLMLMLIALAALFGYLVGAWIVRRGGGAGGAGVGADPGAIASH</sequence>
<evidence type="ECO:0000313" key="3">
    <source>
        <dbReference type="EMBL" id="KCV68549.1"/>
    </source>
</evidence>
<feature type="compositionally biased region" description="Low complexity" evidence="1">
    <location>
        <begin position="392"/>
        <end position="406"/>
    </location>
</feature>
<keyword evidence="4" id="KW-1185">Reference proteome</keyword>
<dbReference type="Proteomes" id="UP000030693">
    <property type="component" value="Unassembled WGS sequence"/>
</dbReference>
<name>A0A058Z2Q1_FONAL</name>
<evidence type="ECO:0000256" key="2">
    <source>
        <dbReference type="SAM" id="Phobius"/>
    </source>
</evidence>
<feature type="compositionally biased region" description="Basic and acidic residues" evidence="1">
    <location>
        <begin position="370"/>
        <end position="380"/>
    </location>
</feature>
<gene>
    <name evidence="3" type="ORF">H696_04841</name>
</gene>
<dbReference type="AlphaFoldDB" id="A0A058Z2Q1"/>
<accession>A0A058Z2Q1</accession>